<dbReference type="Pfam" id="PF20463">
    <property type="entry name" value="PDH_C"/>
    <property type="match status" value="1"/>
</dbReference>
<dbReference type="SUPFAM" id="SSF51735">
    <property type="entry name" value="NAD(P)-binding Rossmann-fold domains"/>
    <property type="match status" value="1"/>
</dbReference>
<dbReference type="InterPro" id="IPR050812">
    <property type="entry name" value="Preph/Arog_dehydrog"/>
</dbReference>
<dbReference type="GO" id="GO:0070403">
    <property type="term" value="F:NAD+ binding"/>
    <property type="evidence" value="ECO:0007669"/>
    <property type="project" value="InterPro"/>
</dbReference>
<evidence type="ECO:0000256" key="1">
    <source>
        <dbReference type="ARBA" id="ARBA00023002"/>
    </source>
</evidence>
<dbReference type="GO" id="GO:0008977">
    <property type="term" value="F:prephenate dehydrogenase (NAD+) activity"/>
    <property type="evidence" value="ECO:0007669"/>
    <property type="project" value="UniProtKB-EC"/>
</dbReference>
<dbReference type="PANTHER" id="PTHR21363">
    <property type="entry name" value="PREPHENATE DEHYDROGENASE"/>
    <property type="match status" value="1"/>
</dbReference>
<dbReference type="InterPro" id="IPR008927">
    <property type="entry name" value="6-PGluconate_DH-like_C_sf"/>
</dbReference>
<dbReference type="EC" id="1.3.1.12" evidence="3"/>
<gene>
    <name evidence="3" type="primary">tyrA2</name>
</gene>
<dbReference type="EMBL" id="KF900554">
    <property type="protein sequence ID" value="AIE99068.1"/>
    <property type="molecule type" value="Genomic_DNA"/>
</dbReference>
<dbReference type="SUPFAM" id="SSF48179">
    <property type="entry name" value="6-phosphogluconate dehydrogenase C-terminal domain-like"/>
    <property type="match status" value="1"/>
</dbReference>
<dbReference type="InterPro" id="IPR046825">
    <property type="entry name" value="PDH_C"/>
</dbReference>
<proteinExistence type="predicted"/>
<organism evidence="3">
    <name type="scientific">uncultured marine thaumarchaeote KM3_105_E03</name>
    <dbReference type="NCBI Taxonomy" id="1455981"/>
    <lineage>
        <taxon>Archaea</taxon>
        <taxon>Nitrososphaerota</taxon>
        <taxon>environmental samples</taxon>
    </lineage>
</organism>
<dbReference type="InterPro" id="IPR003099">
    <property type="entry name" value="Prephen_DH"/>
</dbReference>
<reference evidence="3" key="1">
    <citation type="journal article" date="2014" name="Genome Biol. Evol.">
        <title>Pangenome evidence for extensive interdomain horizontal transfer affecting lineage core and shell genes in uncultured planktonic thaumarchaeota and euryarchaeota.</title>
        <authorList>
            <person name="Deschamps P."/>
            <person name="Zivanovic Y."/>
            <person name="Moreira D."/>
            <person name="Rodriguez-Valera F."/>
            <person name="Lopez-Garcia P."/>
        </authorList>
    </citation>
    <scope>NUCLEOTIDE SEQUENCE</scope>
</reference>
<feature type="domain" description="Prephenate/arogenate dehydrogenase" evidence="2">
    <location>
        <begin position="3"/>
        <end position="273"/>
    </location>
</feature>
<dbReference type="InterPro" id="IPR036291">
    <property type="entry name" value="NAD(P)-bd_dom_sf"/>
</dbReference>
<dbReference type="GO" id="GO:0006571">
    <property type="term" value="P:tyrosine biosynthetic process"/>
    <property type="evidence" value="ECO:0007669"/>
    <property type="project" value="InterPro"/>
</dbReference>
<name>A0A075G641_9ARCH</name>
<accession>A0A075G641</accession>
<evidence type="ECO:0000313" key="3">
    <source>
        <dbReference type="EMBL" id="AIE99068.1"/>
    </source>
</evidence>
<sequence>MNKKIGILGAGGKMGSWFANYFVKIGFEVTGYDSDNEIEVKSVTKANSLIGAVLQNDYVFLCIPTKKTPEIVRLVSKEMKRDSCLVDISSQKSKTAAALLKMPKKINPVCMHPMFGPGTKKIDGKNIIIVPIKDAKKELATTKLLFPKANFVTIDAVEHDKKIAVILGLTHLINIVFANILAKDDKILLTEKMSGSTFKAQKIITESILTESPDLIETIISNPELRRYGEEFWKDIGRLLTDTQEGKSEEIQNYIRASQEKISKNIDLDKSYRKLSSMFRSASR</sequence>
<keyword evidence="1 3" id="KW-0560">Oxidoreductase</keyword>
<dbReference type="PANTHER" id="PTHR21363:SF0">
    <property type="entry name" value="PREPHENATE DEHYDROGENASE [NADP(+)]"/>
    <property type="match status" value="1"/>
</dbReference>
<protein>
    <submittedName>
        <fullName evidence="3">Prephenate dehydrogenase (TyrA2)</fullName>
        <ecNumber evidence="3">1.3.1.12</ecNumber>
    </submittedName>
</protein>
<dbReference type="Pfam" id="PF02153">
    <property type="entry name" value="PDH_N"/>
    <property type="match status" value="1"/>
</dbReference>
<dbReference type="Gene3D" id="1.10.3660.10">
    <property type="entry name" value="6-phosphogluconate dehydrogenase C-terminal like domain"/>
    <property type="match status" value="1"/>
</dbReference>
<dbReference type="Gene3D" id="3.40.50.720">
    <property type="entry name" value="NAD(P)-binding Rossmann-like Domain"/>
    <property type="match status" value="1"/>
</dbReference>
<evidence type="ECO:0000259" key="2">
    <source>
        <dbReference type="PROSITE" id="PS51176"/>
    </source>
</evidence>
<dbReference type="AlphaFoldDB" id="A0A075G641"/>
<dbReference type="PROSITE" id="PS51176">
    <property type="entry name" value="PDH_ADH"/>
    <property type="match status" value="1"/>
</dbReference>
<dbReference type="GO" id="GO:0004665">
    <property type="term" value="F:prephenate dehydrogenase (NADP+) activity"/>
    <property type="evidence" value="ECO:0007669"/>
    <property type="project" value="InterPro"/>
</dbReference>
<dbReference type="InterPro" id="IPR046826">
    <property type="entry name" value="PDH_N"/>
</dbReference>